<organism evidence="1 2">
    <name type="scientific">Prevotella melaninogenica</name>
    <dbReference type="NCBI Taxonomy" id="28132"/>
    <lineage>
        <taxon>Bacteria</taxon>
        <taxon>Pseudomonadati</taxon>
        <taxon>Bacteroidota</taxon>
        <taxon>Bacteroidia</taxon>
        <taxon>Bacteroidales</taxon>
        <taxon>Prevotellaceae</taxon>
        <taxon>Prevotella</taxon>
    </lineage>
</organism>
<comment type="caution">
    <text evidence="1">The sequence shown here is derived from an EMBL/GenBank/DDBJ whole genome shotgun (WGS) entry which is preliminary data.</text>
</comment>
<reference evidence="1 2" key="1">
    <citation type="submission" date="2021-07" db="EMBL/GenBank/DDBJ databases">
        <title>Genomic diversity and antimicrobial resistance of Prevotella spp. isolated from chronic lung disease airways.</title>
        <authorList>
            <person name="Webb K.A."/>
            <person name="Olagoke O.S."/>
            <person name="Baird T."/>
            <person name="Neill J."/>
            <person name="Pham A."/>
            <person name="Wells T.J."/>
            <person name="Ramsay K.A."/>
            <person name="Bell S.C."/>
            <person name="Sarovich D.S."/>
            <person name="Price E.P."/>
        </authorList>
    </citation>
    <scope>NUCLEOTIDE SEQUENCE [LARGE SCALE GENOMIC DNA]</scope>
    <source>
        <strain evidence="1 2">SCHI0027.S.6</strain>
    </source>
</reference>
<dbReference type="Proteomes" id="UP000812077">
    <property type="component" value="Unassembled WGS sequence"/>
</dbReference>
<dbReference type="InterPro" id="IPR025427">
    <property type="entry name" value="DUF4160"/>
</dbReference>
<dbReference type="RefSeq" id="WP_036922066.1">
    <property type="nucleotide sequence ID" value="NZ_CBDEIC010000168.1"/>
</dbReference>
<proteinExistence type="predicted"/>
<keyword evidence="2" id="KW-1185">Reference proteome</keyword>
<name>A0ABS6Y4E5_9BACT</name>
<dbReference type="Pfam" id="PF13711">
    <property type="entry name" value="DUF4160"/>
    <property type="match status" value="1"/>
</dbReference>
<sequence>MPEIFRFYGFSFFFYSREHEPIHVHVEGAEGFAKYNYDGNNFVLAISKGLKNNELKKIKFVIDENKDIIISRWKEYFED</sequence>
<evidence type="ECO:0000313" key="2">
    <source>
        <dbReference type="Proteomes" id="UP000812077"/>
    </source>
</evidence>
<dbReference type="EMBL" id="JAHXCP010000004">
    <property type="protein sequence ID" value="MBW4754358.1"/>
    <property type="molecule type" value="Genomic_DNA"/>
</dbReference>
<evidence type="ECO:0000313" key="1">
    <source>
        <dbReference type="EMBL" id="MBW4754358.1"/>
    </source>
</evidence>
<accession>A0ABS6Y4E5</accession>
<protein>
    <submittedName>
        <fullName evidence="1">DUF4160 domain-containing protein</fullName>
    </submittedName>
</protein>
<gene>
    <name evidence="1" type="ORF">KZO77_04770</name>
</gene>